<evidence type="ECO:0000313" key="6">
    <source>
        <dbReference type="EMBL" id="KAK9839795.1"/>
    </source>
</evidence>
<organism evidence="6 7">
    <name type="scientific">Elliptochloris bilobata</name>
    <dbReference type="NCBI Taxonomy" id="381761"/>
    <lineage>
        <taxon>Eukaryota</taxon>
        <taxon>Viridiplantae</taxon>
        <taxon>Chlorophyta</taxon>
        <taxon>core chlorophytes</taxon>
        <taxon>Trebouxiophyceae</taxon>
        <taxon>Trebouxiophyceae incertae sedis</taxon>
        <taxon>Elliptochloris clade</taxon>
        <taxon>Elliptochloris</taxon>
    </lineage>
</organism>
<sequence>MPVNFPWTWRARTPQVSARAPSAQPAHTEHHHTSALVVGPGPASSRDEDAELLAALEQSALEHALAESRRSAGQSPAAALPEPSGGSQRAAGAAADSAPSQDEALGPATAAWRLAEDERLAPLPALPPPPAPKPQLQQLGVHLGAALALGDAGCAACGGYIAPWDGAAAVGGRRWHQRCLKCAGCGGPLGARERVAVDEAGHPAHWDCHRERVGLRCCVCQQLMPARPDGVTEYAVTPFWGERSCPAHRSDGTPACCGCARLRPAGEAWAALADGRQTCLACLQSIVTDTADAQPLYSQVLAFYERLGMPLPQRVPLMLVDGPCLNEAGTREGPRPGGPAFHTRGLTLCQEYRQLRTVQRAPSRGASDFFQVKPAFVDVPAAAHYEVTAILVLFGLPWLLTGSILAHELMHAWLRLSGLTGLSLDVEEGLCQLVALLWLEQQPAQPEGTWEERLSSFFAHQIRTDPSPVYGDSLRSALDAFQRLGLPALLAHVRSTGAFPFLA</sequence>
<dbReference type="InterPro" id="IPR001781">
    <property type="entry name" value="Znf_LIM"/>
</dbReference>
<dbReference type="PANTHER" id="PTHR24209">
    <property type="entry name" value="PROTEIN DA1-RELATED 2"/>
    <property type="match status" value="1"/>
</dbReference>
<dbReference type="SMART" id="SM00132">
    <property type="entry name" value="LIM"/>
    <property type="match status" value="1"/>
</dbReference>
<keyword evidence="3" id="KW-0440">LIM domain</keyword>
<keyword evidence="1 3" id="KW-0479">Metal-binding</keyword>
<evidence type="ECO:0000259" key="5">
    <source>
        <dbReference type="PROSITE" id="PS50023"/>
    </source>
</evidence>
<dbReference type="AlphaFoldDB" id="A0AAW1S1A6"/>
<protein>
    <recommendedName>
        <fullName evidence="5">LIM zinc-binding domain-containing protein</fullName>
    </recommendedName>
</protein>
<dbReference type="Proteomes" id="UP001445335">
    <property type="component" value="Unassembled WGS sequence"/>
</dbReference>
<feature type="domain" description="LIM zinc-binding" evidence="5">
    <location>
        <begin position="152"/>
        <end position="215"/>
    </location>
</feature>
<dbReference type="Pfam" id="PF12315">
    <property type="entry name" value="DA1-like"/>
    <property type="match status" value="2"/>
</dbReference>
<gene>
    <name evidence="6" type="ORF">WJX81_002299</name>
</gene>
<reference evidence="6 7" key="1">
    <citation type="journal article" date="2024" name="Nat. Commun.">
        <title>Phylogenomics reveals the evolutionary origins of lichenization in chlorophyte algae.</title>
        <authorList>
            <person name="Puginier C."/>
            <person name="Libourel C."/>
            <person name="Otte J."/>
            <person name="Skaloud P."/>
            <person name="Haon M."/>
            <person name="Grisel S."/>
            <person name="Petersen M."/>
            <person name="Berrin J.G."/>
            <person name="Delaux P.M."/>
            <person name="Dal Grande F."/>
            <person name="Keller J."/>
        </authorList>
    </citation>
    <scope>NUCLEOTIDE SEQUENCE [LARGE SCALE GENOMIC DNA]</scope>
    <source>
        <strain evidence="6 7">SAG 245.80</strain>
    </source>
</reference>
<dbReference type="InterPro" id="IPR022087">
    <property type="entry name" value="DA1-like_dom"/>
</dbReference>
<evidence type="ECO:0000256" key="2">
    <source>
        <dbReference type="ARBA" id="ARBA00022833"/>
    </source>
</evidence>
<evidence type="ECO:0000313" key="7">
    <source>
        <dbReference type="Proteomes" id="UP001445335"/>
    </source>
</evidence>
<name>A0AAW1S1A6_9CHLO</name>
<dbReference type="PROSITE" id="PS50023">
    <property type="entry name" value="LIM_DOMAIN_2"/>
    <property type="match status" value="1"/>
</dbReference>
<keyword evidence="2 3" id="KW-0862">Zinc</keyword>
<dbReference type="PROSITE" id="PS00478">
    <property type="entry name" value="LIM_DOMAIN_1"/>
    <property type="match status" value="1"/>
</dbReference>
<comment type="caution">
    <text evidence="6">The sequence shown here is derived from an EMBL/GenBank/DDBJ whole genome shotgun (WGS) entry which is preliminary data.</text>
</comment>
<dbReference type="PANTHER" id="PTHR24209:SF7">
    <property type="entry name" value="PROTEIN DA1-RELATED 2"/>
    <property type="match status" value="1"/>
</dbReference>
<feature type="compositionally biased region" description="Low complexity" evidence="4">
    <location>
        <begin position="83"/>
        <end position="102"/>
    </location>
</feature>
<feature type="region of interest" description="Disordered" evidence="4">
    <location>
        <begin position="14"/>
        <end position="47"/>
    </location>
</feature>
<dbReference type="EMBL" id="JALJOU010000014">
    <property type="protein sequence ID" value="KAK9839795.1"/>
    <property type="molecule type" value="Genomic_DNA"/>
</dbReference>
<keyword evidence="7" id="KW-1185">Reference proteome</keyword>
<proteinExistence type="predicted"/>
<evidence type="ECO:0000256" key="4">
    <source>
        <dbReference type="SAM" id="MobiDB-lite"/>
    </source>
</evidence>
<dbReference type="Pfam" id="PF00412">
    <property type="entry name" value="LIM"/>
    <property type="match status" value="1"/>
</dbReference>
<dbReference type="Gene3D" id="2.10.110.10">
    <property type="entry name" value="Cysteine Rich Protein"/>
    <property type="match status" value="1"/>
</dbReference>
<feature type="region of interest" description="Disordered" evidence="4">
    <location>
        <begin position="64"/>
        <end position="105"/>
    </location>
</feature>
<dbReference type="GO" id="GO:0046872">
    <property type="term" value="F:metal ion binding"/>
    <property type="evidence" value="ECO:0007669"/>
    <property type="project" value="UniProtKB-KW"/>
</dbReference>
<evidence type="ECO:0000256" key="1">
    <source>
        <dbReference type="ARBA" id="ARBA00022723"/>
    </source>
</evidence>
<dbReference type="InterPro" id="IPR045218">
    <property type="entry name" value="DA1-like"/>
</dbReference>
<dbReference type="GO" id="GO:0043130">
    <property type="term" value="F:ubiquitin binding"/>
    <property type="evidence" value="ECO:0007669"/>
    <property type="project" value="TreeGrafter"/>
</dbReference>
<evidence type="ECO:0000256" key="3">
    <source>
        <dbReference type="PROSITE-ProRule" id="PRU00125"/>
    </source>
</evidence>
<accession>A0AAW1S1A6</accession>